<accession>A0A168LYK3</accession>
<dbReference type="InterPro" id="IPR020578">
    <property type="entry name" value="Aminotrans_V_PyrdxlP_BS"/>
</dbReference>
<comment type="caution">
    <text evidence="10">Lacks conserved residue(s) required for the propagation of feature annotation.</text>
</comment>
<gene>
    <name evidence="13" type="primary">iscS_2</name>
    <name evidence="10" type="synonym">iscS</name>
    <name evidence="13" type="ORF">WY13_03003</name>
</gene>
<keyword evidence="6 10" id="KW-0663">Pyridoxal phosphate</keyword>
<evidence type="ECO:0000313" key="14">
    <source>
        <dbReference type="Proteomes" id="UP000077407"/>
    </source>
</evidence>
<comment type="caution">
    <text evidence="13">The sequence shown here is derived from an EMBL/GenBank/DDBJ whole genome shotgun (WGS) entry which is preliminary data.</text>
</comment>
<evidence type="ECO:0000256" key="1">
    <source>
        <dbReference type="ARBA" id="ARBA00001933"/>
    </source>
</evidence>
<dbReference type="NCBIfam" id="TIGR03402">
    <property type="entry name" value="FeS_nifS"/>
    <property type="match status" value="1"/>
</dbReference>
<evidence type="ECO:0000256" key="8">
    <source>
        <dbReference type="ARBA" id="ARBA00023014"/>
    </source>
</evidence>
<organism evidence="13 14">
    <name type="scientific">Clostridium ljungdahlii</name>
    <dbReference type="NCBI Taxonomy" id="1538"/>
    <lineage>
        <taxon>Bacteria</taxon>
        <taxon>Bacillati</taxon>
        <taxon>Bacillota</taxon>
        <taxon>Clostridia</taxon>
        <taxon>Eubacteriales</taxon>
        <taxon>Clostridiaceae</taxon>
        <taxon>Clostridium</taxon>
    </lineage>
</organism>
<name>A0A168LYK3_9CLOT</name>
<dbReference type="NCBIfam" id="NF002806">
    <property type="entry name" value="PRK02948.1"/>
    <property type="match status" value="1"/>
</dbReference>
<dbReference type="SUPFAM" id="SSF53383">
    <property type="entry name" value="PLP-dependent transferases"/>
    <property type="match status" value="1"/>
</dbReference>
<evidence type="ECO:0000256" key="5">
    <source>
        <dbReference type="ARBA" id="ARBA00022723"/>
    </source>
</evidence>
<evidence type="ECO:0000256" key="11">
    <source>
        <dbReference type="RuleBase" id="RU004504"/>
    </source>
</evidence>
<dbReference type="EC" id="2.8.1.7" evidence="10"/>
<evidence type="ECO:0000256" key="2">
    <source>
        <dbReference type="ARBA" id="ARBA00006490"/>
    </source>
</evidence>
<feature type="binding site" evidence="10">
    <location>
        <position position="180"/>
    </location>
    <ligand>
        <name>pyridoxal 5'-phosphate</name>
        <dbReference type="ChEBI" id="CHEBI:597326"/>
    </ligand>
</feature>
<dbReference type="InterPro" id="IPR016454">
    <property type="entry name" value="Cysteine_dSase"/>
</dbReference>
<feature type="modified residue" description="N6-(pyridoxal phosphate)lysine" evidence="10">
    <location>
        <position position="203"/>
    </location>
</feature>
<dbReference type="GO" id="GO:1990221">
    <property type="term" value="C:L-cysteine desulfurase complex"/>
    <property type="evidence" value="ECO:0007669"/>
    <property type="project" value="UniProtKB-ARBA"/>
</dbReference>
<dbReference type="Gene3D" id="3.90.1150.10">
    <property type="entry name" value="Aspartate Aminotransferase, domain 1"/>
    <property type="match status" value="1"/>
</dbReference>
<comment type="pathway">
    <text evidence="10">Cofactor biosynthesis; iron-sulfur cluster biosynthesis.</text>
</comment>
<evidence type="ECO:0000256" key="9">
    <source>
        <dbReference type="ARBA" id="ARBA00050776"/>
    </source>
</evidence>
<dbReference type="InterPro" id="IPR015422">
    <property type="entry name" value="PyrdxlP-dep_Trfase_small"/>
</dbReference>
<feature type="active site" description="Cysteine persulfide intermediate" evidence="10">
    <location>
        <position position="325"/>
    </location>
</feature>
<dbReference type="PANTHER" id="PTHR11601">
    <property type="entry name" value="CYSTEINE DESULFURYLASE FAMILY MEMBER"/>
    <property type="match status" value="1"/>
</dbReference>
<comment type="function">
    <text evidence="10">Master enzyme that delivers sulfur to a number of partners involved in Fe-S cluster assembly, tRNA modification or cofactor biosynthesis. Catalyzes the removal of elemental sulfur atoms from cysteine to produce alanine. Functions as a sulfur delivery protein for Fe-S cluster synthesis onto IscU, an Fe-S scaffold assembly protein, as well as other S acceptor proteins.</text>
</comment>
<protein>
    <recommendedName>
        <fullName evidence="10">Cysteine desulfurase IscS</fullName>
        <ecNumber evidence="10">2.8.1.7</ecNumber>
    </recommendedName>
</protein>
<comment type="cofactor">
    <cofactor evidence="1 10 11">
        <name>pyridoxal 5'-phosphate</name>
        <dbReference type="ChEBI" id="CHEBI:597326"/>
    </cofactor>
</comment>
<feature type="binding site" evidence="10">
    <location>
        <position position="238"/>
    </location>
    <ligand>
        <name>pyridoxal 5'-phosphate</name>
        <dbReference type="ChEBI" id="CHEBI:597326"/>
    </ligand>
</feature>
<dbReference type="AlphaFoldDB" id="A0A168LYK3"/>
<reference evidence="13 14" key="1">
    <citation type="journal article" date="2015" name="Biotechnol. Bioeng.">
        <title>Genome sequence and phenotypic characterization of Caulobacter segnis.</title>
        <authorList>
            <person name="Patel S."/>
            <person name="Fletcher B."/>
            <person name="Scott D.C."/>
            <person name="Ely B."/>
        </authorList>
    </citation>
    <scope>NUCLEOTIDE SEQUENCE [LARGE SCALE GENOMIC DNA]</scope>
    <source>
        <strain evidence="13 14">ERI-2</strain>
    </source>
</reference>
<comment type="similarity">
    <text evidence="2 10">Belongs to the class-V pyridoxal-phosphate-dependent aminotransferase family. NifS/IscS subfamily.</text>
</comment>
<dbReference type="Gene3D" id="3.40.640.10">
    <property type="entry name" value="Type I PLP-dependent aspartate aminotransferase-like (Major domain)"/>
    <property type="match status" value="1"/>
</dbReference>
<feature type="binding site" evidence="10">
    <location>
        <position position="152"/>
    </location>
    <ligand>
        <name>pyridoxal 5'-phosphate</name>
        <dbReference type="ChEBI" id="CHEBI:597326"/>
    </ligand>
</feature>
<feature type="domain" description="Aminotransferase class V" evidence="12">
    <location>
        <begin position="5"/>
        <end position="364"/>
    </location>
</feature>
<dbReference type="PATRIC" id="fig|1538.10.peg.3023"/>
<comment type="subunit">
    <text evidence="10">Homodimer. Forms a heterotetramer with IscU, interacts with other sulfur acceptors.</text>
</comment>
<feature type="binding site" description="via persulfide group" evidence="10">
    <location>
        <position position="325"/>
    </location>
    <ligand>
        <name>[2Fe-2S] cluster</name>
        <dbReference type="ChEBI" id="CHEBI:190135"/>
        <note>ligand shared with IscU</note>
    </ligand>
</feature>
<keyword evidence="10" id="KW-0001">2Fe-2S</keyword>
<dbReference type="EMBL" id="LITT01000046">
    <property type="protein sequence ID" value="OAA83874.1"/>
    <property type="molecule type" value="Genomic_DNA"/>
</dbReference>
<dbReference type="UniPathway" id="UPA00266"/>
<dbReference type="RefSeq" id="WP_063556336.1">
    <property type="nucleotide sequence ID" value="NZ_LITT01000046.1"/>
</dbReference>
<dbReference type="GO" id="GO:0044571">
    <property type="term" value="P:[2Fe-2S] cluster assembly"/>
    <property type="evidence" value="ECO:0007669"/>
    <property type="project" value="UniProtKB-UniRule"/>
</dbReference>
<dbReference type="InterPro" id="IPR015424">
    <property type="entry name" value="PyrdxlP-dep_Trfase"/>
</dbReference>
<sequence length="389" mass="42276">MKREIYMDYAATTFVKPEVAAEMRPYFTEYFGNPSSIYHISRKSKMAITEARGKIADAINANRDEIFFTNGGSESDNWAIKGIASANAGKENHIITTGIEHHAVINTCKYLEEHGFKVTFIPVNEYGIANLDEIEKSITDNTILISVMFANNEIGTIEPIKEIGSLCRKKGILFHTDAVQAVGNVPIDVKAMNIDLLSMASHKFYGPKGMGALYIKKGVKIDSLIHGGAQERGRRAGTENIAGIVGMGKAIEIAVKNMDSESNRLIYLRDKLIEGLLKIPGTKLNGDKSNRLPGNVNITFDSIEGEILAMALDGAGICVSTGSACSAGAIEPSHVLTAIGLSRDAAKGSLRLTIGANTTENEVEFVINEIGNTVLKLRENNKKWQQIKD</sequence>
<evidence type="ECO:0000256" key="6">
    <source>
        <dbReference type="ARBA" id="ARBA00022898"/>
    </source>
</evidence>
<keyword evidence="4 10" id="KW-0808">Transferase</keyword>
<dbReference type="Pfam" id="PF00266">
    <property type="entry name" value="Aminotran_5"/>
    <property type="match status" value="1"/>
</dbReference>
<dbReference type="InterPro" id="IPR017772">
    <property type="entry name" value="Cys_deSase_NifS_bac/arc"/>
</dbReference>
<evidence type="ECO:0000256" key="4">
    <source>
        <dbReference type="ARBA" id="ARBA00022679"/>
    </source>
</evidence>
<dbReference type="InterPro" id="IPR000192">
    <property type="entry name" value="Aminotrans_V_dom"/>
</dbReference>
<dbReference type="PROSITE" id="PS00595">
    <property type="entry name" value="AA_TRANSFER_CLASS_5"/>
    <property type="match status" value="1"/>
</dbReference>
<dbReference type="InterPro" id="IPR010240">
    <property type="entry name" value="Cys_deSase_IscS"/>
</dbReference>
<evidence type="ECO:0000256" key="10">
    <source>
        <dbReference type="HAMAP-Rule" id="MF_00331"/>
    </source>
</evidence>
<dbReference type="GO" id="GO:0030170">
    <property type="term" value="F:pyridoxal phosphate binding"/>
    <property type="evidence" value="ECO:0007669"/>
    <property type="project" value="UniProtKB-UniRule"/>
</dbReference>
<dbReference type="GO" id="GO:0051537">
    <property type="term" value="F:2 iron, 2 sulfur cluster binding"/>
    <property type="evidence" value="ECO:0007669"/>
    <property type="project" value="UniProtKB-UniRule"/>
</dbReference>
<evidence type="ECO:0000259" key="12">
    <source>
        <dbReference type="Pfam" id="PF00266"/>
    </source>
</evidence>
<evidence type="ECO:0000256" key="3">
    <source>
        <dbReference type="ARBA" id="ARBA00022490"/>
    </source>
</evidence>
<keyword evidence="7 10" id="KW-0408">Iron</keyword>
<dbReference type="GO" id="GO:0046872">
    <property type="term" value="F:metal ion binding"/>
    <property type="evidence" value="ECO:0007669"/>
    <property type="project" value="UniProtKB-KW"/>
</dbReference>
<dbReference type="InterPro" id="IPR015421">
    <property type="entry name" value="PyrdxlP-dep_Trfase_major"/>
</dbReference>
<comment type="catalytic activity">
    <reaction evidence="9 10">
        <text>(sulfur carrier)-H + L-cysteine = (sulfur carrier)-SH + L-alanine</text>
        <dbReference type="Rhea" id="RHEA:43892"/>
        <dbReference type="Rhea" id="RHEA-COMP:14737"/>
        <dbReference type="Rhea" id="RHEA-COMP:14739"/>
        <dbReference type="ChEBI" id="CHEBI:29917"/>
        <dbReference type="ChEBI" id="CHEBI:35235"/>
        <dbReference type="ChEBI" id="CHEBI:57972"/>
        <dbReference type="ChEBI" id="CHEBI:64428"/>
        <dbReference type="EC" id="2.8.1.7"/>
    </reaction>
</comment>
<proteinExistence type="inferred from homology"/>
<dbReference type="GO" id="GO:0006520">
    <property type="term" value="P:amino acid metabolic process"/>
    <property type="evidence" value="ECO:0007669"/>
    <property type="project" value="InterPro"/>
</dbReference>
<dbReference type="PANTHER" id="PTHR11601:SF34">
    <property type="entry name" value="CYSTEINE DESULFURASE"/>
    <property type="match status" value="1"/>
</dbReference>
<dbReference type="HAMAP" id="MF_00331">
    <property type="entry name" value="Cys_desulf_IscS"/>
    <property type="match status" value="1"/>
</dbReference>
<dbReference type="Proteomes" id="UP000077407">
    <property type="component" value="Unassembled WGS sequence"/>
</dbReference>
<dbReference type="PIRSF" id="PIRSF005572">
    <property type="entry name" value="NifS"/>
    <property type="match status" value="1"/>
</dbReference>
<evidence type="ECO:0000313" key="13">
    <source>
        <dbReference type="EMBL" id="OAA83874.1"/>
    </source>
</evidence>
<keyword evidence="8 10" id="KW-0411">Iron-sulfur</keyword>
<dbReference type="GO" id="GO:0031071">
    <property type="term" value="F:cysteine desulfurase activity"/>
    <property type="evidence" value="ECO:0007669"/>
    <property type="project" value="UniProtKB-UniRule"/>
</dbReference>
<feature type="binding site" evidence="10">
    <location>
        <begin position="72"/>
        <end position="73"/>
    </location>
    <ligand>
        <name>pyridoxal 5'-phosphate</name>
        <dbReference type="ChEBI" id="CHEBI:597326"/>
    </ligand>
</feature>
<keyword evidence="5 10" id="KW-0479">Metal-binding</keyword>
<dbReference type="FunFam" id="3.40.640.10:FF:000084">
    <property type="entry name" value="IscS-like cysteine desulfurase"/>
    <property type="match status" value="1"/>
</dbReference>
<comment type="subcellular location">
    <subcellularLocation>
        <location evidence="10">Cytoplasm</location>
    </subcellularLocation>
</comment>
<keyword evidence="3 10" id="KW-0963">Cytoplasm</keyword>
<dbReference type="OrthoDB" id="9808002at2"/>
<evidence type="ECO:0000256" key="7">
    <source>
        <dbReference type="ARBA" id="ARBA00023004"/>
    </source>
</evidence>